<name>J4JW48_9MYCO</name>
<keyword evidence="1" id="KW-0560">Oxidoreductase</keyword>
<dbReference type="AlphaFoldDB" id="J4JW48"/>
<dbReference type="PANTHER" id="PTHR43244:SF1">
    <property type="entry name" value="5,10-METHYLENETETRAHYDROMETHANOPTERIN REDUCTASE"/>
    <property type="match status" value="1"/>
</dbReference>
<dbReference type="EMBL" id="AFVW02000002">
    <property type="protein sequence ID" value="EJO90162.1"/>
    <property type="molecule type" value="Genomic_DNA"/>
</dbReference>
<proteinExistence type="predicted"/>
<accession>J4JW48</accession>
<dbReference type="Gene3D" id="3.20.20.30">
    <property type="entry name" value="Luciferase-like domain"/>
    <property type="match status" value="1"/>
</dbReference>
<evidence type="ECO:0000313" key="3">
    <source>
        <dbReference type="EMBL" id="EJO90162.1"/>
    </source>
</evidence>
<evidence type="ECO:0000259" key="2">
    <source>
        <dbReference type="Pfam" id="PF00296"/>
    </source>
</evidence>
<dbReference type="eggNOG" id="COG2141">
    <property type="taxonomic scope" value="Bacteria"/>
</dbReference>
<dbReference type="InterPro" id="IPR050564">
    <property type="entry name" value="F420-G6PD/mer"/>
</dbReference>
<protein>
    <submittedName>
        <fullName evidence="3">Luciferase family protein</fullName>
    </submittedName>
</protein>
<dbReference type="CDD" id="cd01097">
    <property type="entry name" value="Tetrahydromethanopterin_reductase"/>
    <property type="match status" value="1"/>
</dbReference>
<dbReference type="GO" id="GO:0016705">
    <property type="term" value="F:oxidoreductase activity, acting on paired donors, with incorporation or reduction of molecular oxygen"/>
    <property type="evidence" value="ECO:0007669"/>
    <property type="project" value="InterPro"/>
</dbReference>
<dbReference type="PANTHER" id="PTHR43244">
    <property type="match status" value="1"/>
</dbReference>
<reference evidence="3 4" key="1">
    <citation type="journal article" date="2011" name="J. Bacteriol.">
        <title>Genome sequence of the Mycobacterium colombiense type strain, CECT 3035.</title>
        <authorList>
            <person name="Gonzalez-Perez M."/>
            <person name="Murcia M.I."/>
            <person name="Landsman D."/>
            <person name="Jordan I.K."/>
            <person name="Marino-Ramirez L."/>
        </authorList>
    </citation>
    <scope>NUCLEOTIDE SEQUENCE [LARGE SCALE GENOMIC DNA]</scope>
    <source>
        <strain evidence="3 4">CECT 3035</strain>
    </source>
</reference>
<dbReference type="Pfam" id="PF00296">
    <property type="entry name" value="Bac_luciferase"/>
    <property type="match status" value="1"/>
</dbReference>
<evidence type="ECO:0000313" key="4">
    <source>
        <dbReference type="Proteomes" id="UP000006455"/>
    </source>
</evidence>
<comment type="caution">
    <text evidence="3">The sequence shown here is derived from an EMBL/GenBank/DDBJ whole genome shotgun (WGS) entry which is preliminary data.</text>
</comment>
<dbReference type="InterPro" id="IPR011251">
    <property type="entry name" value="Luciferase-like_dom"/>
</dbReference>
<dbReference type="InterPro" id="IPR036661">
    <property type="entry name" value="Luciferase-like_sf"/>
</dbReference>
<feature type="domain" description="Luciferase-like" evidence="2">
    <location>
        <begin position="34"/>
        <end position="309"/>
    </location>
</feature>
<dbReference type="Proteomes" id="UP000006455">
    <property type="component" value="Unassembled WGS sequence"/>
</dbReference>
<sequence>MRAGQALAVELNDGNLPAAQTDAEERVVMQVSMFGQLSGTGSESPIDATIANLAMLRDEGFKRVWMSQLPYEPDLLTILAIALHEVDTIEVASGVVPIQNQHPMQMAQRALTVSLASGGRFTLGLGMTHQAVTEGMWGIPWDKPVRRLNEFLDGLLPLLAGERADAAGETVTTRGALMISGAPRPDVYIAALGPQLLKLAGRRTSGTCTWMTGPATLAQHVAPTLRQAAADAGREGQVRVAASLPVSVTDDVDAARKQAAEQFAIYGQLPSYRAMLDREGYAGPEDAAIIGDEDTVRGRLDELRAAGVDEYVAAAFDPSPEGRARTRALLRAYDS</sequence>
<dbReference type="STRING" id="1041522.GCA_002105755_01417"/>
<gene>
    <name evidence="3" type="ORF">MCOL_V208225</name>
</gene>
<dbReference type="InterPro" id="IPR019910">
    <property type="entry name" value="Lucif-like_OxRdtase_MSMEG_4879"/>
</dbReference>
<dbReference type="SUPFAM" id="SSF51679">
    <property type="entry name" value="Bacterial luciferase-like"/>
    <property type="match status" value="1"/>
</dbReference>
<organism evidence="3 4">
    <name type="scientific">Mycobacterium colombiense CECT 3035</name>
    <dbReference type="NCBI Taxonomy" id="1041522"/>
    <lineage>
        <taxon>Bacteria</taxon>
        <taxon>Bacillati</taxon>
        <taxon>Actinomycetota</taxon>
        <taxon>Actinomycetes</taxon>
        <taxon>Mycobacteriales</taxon>
        <taxon>Mycobacteriaceae</taxon>
        <taxon>Mycobacterium</taxon>
        <taxon>Mycobacterium avium complex (MAC)</taxon>
    </lineage>
</organism>
<dbReference type="NCBIfam" id="TIGR03564">
    <property type="entry name" value="F420_MSMEG_4879"/>
    <property type="match status" value="1"/>
</dbReference>
<evidence type="ECO:0000256" key="1">
    <source>
        <dbReference type="ARBA" id="ARBA00023002"/>
    </source>
</evidence>